<gene>
    <name evidence="1" type="ORF">DFP72DRAFT_831616</name>
</gene>
<sequence length="151" mass="17173">ATKAAKRKFFDARIKEVAETNKHPWDLMAWVKERKNPPCKAIQFNGQPCHELSDLWDALHNTYNATSDRVVDVSILNKLPQEPVHDWHEFSVLELTQALQVCSACSALGPTVHWLGNHSWFASSLIGCFHTLVRAGQVTRAWFHCGKKPRT</sequence>
<keyword evidence="2" id="KW-1185">Reference proteome</keyword>
<accession>A0A8H6LTX0</accession>
<feature type="non-terminal residue" evidence="1">
    <location>
        <position position="1"/>
    </location>
</feature>
<evidence type="ECO:0000313" key="1">
    <source>
        <dbReference type="EMBL" id="KAF6742069.1"/>
    </source>
</evidence>
<dbReference type="OrthoDB" id="412006at2759"/>
<protein>
    <submittedName>
        <fullName evidence="1">Uncharacterized protein</fullName>
    </submittedName>
</protein>
<organism evidence="1 2">
    <name type="scientific">Ephemerocybe angulata</name>
    <dbReference type="NCBI Taxonomy" id="980116"/>
    <lineage>
        <taxon>Eukaryota</taxon>
        <taxon>Fungi</taxon>
        <taxon>Dikarya</taxon>
        <taxon>Basidiomycota</taxon>
        <taxon>Agaricomycotina</taxon>
        <taxon>Agaricomycetes</taxon>
        <taxon>Agaricomycetidae</taxon>
        <taxon>Agaricales</taxon>
        <taxon>Agaricineae</taxon>
        <taxon>Psathyrellaceae</taxon>
        <taxon>Ephemerocybe</taxon>
    </lineage>
</organism>
<dbReference type="AlphaFoldDB" id="A0A8H6LTX0"/>
<dbReference type="Proteomes" id="UP000521943">
    <property type="component" value="Unassembled WGS sequence"/>
</dbReference>
<reference evidence="1 2" key="1">
    <citation type="submission" date="2020-07" db="EMBL/GenBank/DDBJ databases">
        <title>Comparative genomics of pyrophilous fungi reveals a link between fire events and developmental genes.</title>
        <authorList>
            <consortium name="DOE Joint Genome Institute"/>
            <person name="Steindorff A.S."/>
            <person name="Carver A."/>
            <person name="Calhoun S."/>
            <person name="Stillman K."/>
            <person name="Liu H."/>
            <person name="Lipzen A."/>
            <person name="Pangilinan J."/>
            <person name="Labutti K."/>
            <person name="Bruns T.D."/>
            <person name="Grigoriev I.V."/>
        </authorList>
    </citation>
    <scope>NUCLEOTIDE SEQUENCE [LARGE SCALE GENOMIC DNA]</scope>
    <source>
        <strain evidence="1 2">CBS 144469</strain>
    </source>
</reference>
<evidence type="ECO:0000313" key="2">
    <source>
        <dbReference type="Proteomes" id="UP000521943"/>
    </source>
</evidence>
<dbReference type="EMBL" id="JACGCI010000204">
    <property type="protein sequence ID" value="KAF6742069.1"/>
    <property type="molecule type" value="Genomic_DNA"/>
</dbReference>
<proteinExistence type="predicted"/>
<name>A0A8H6LTX0_9AGAR</name>
<comment type="caution">
    <text evidence="1">The sequence shown here is derived from an EMBL/GenBank/DDBJ whole genome shotgun (WGS) entry which is preliminary data.</text>
</comment>